<dbReference type="InterPro" id="IPR015421">
    <property type="entry name" value="PyrdxlP-dep_Trfase_major"/>
</dbReference>
<dbReference type="OrthoDB" id="9766445at2"/>
<comment type="subunit">
    <text evidence="3">Homodimer.</text>
</comment>
<gene>
    <name evidence="8" type="ORF">CLV78_103230</name>
</gene>
<protein>
    <submittedName>
        <fullName evidence="8">Aromatic amino acid aminotransferase</fullName>
    </submittedName>
</protein>
<comment type="cofactor">
    <cofactor evidence="1">
        <name>pyridoxal 5'-phosphate</name>
        <dbReference type="ChEBI" id="CHEBI:597326"/>
    </cofactor>
</comment>
<dbReference type="EMBL" id="PVTD01000003">
    <property type="protein sequence ID" value="PRY24364.1"/>
    <property type="molecule type" value="Genomic_DNA"/>
</dbReference>
<dbReference type="InterPro" id="IPR004839">
    <property type="entry name" value="Aminotransferase_I/II_large"/>
</dbReference>
<dbReference type="RefSeq" id="WP_106204737.1">
    <property type="nucleotide sequence ID" value="NZ_PVTD01000003.1"/>
</dbReference>
<dbReference type="Gene3D" id="3.40.640.10">
    <property type="entry name" value="Type I PLP-dependent aspartate aminotransferase-like (Major domain)"/>
    <property type="match status" value="1"/>
</dbReference>
<name>A0A2T0RT55_9RHOB</name>
<keyword evidence="6" id="KW-0663">Pyridoxal phosphate</keyword>
<keyword evidence="5 8" id="KW-0808">Transferase</keyword>
<dbReference type="GO" id="GO:0005829">
    <property type="term" value="C:cytosol"/>
    <property type="evidence" value="ECO:0007669"/>
    <property type="project" value="TreeGrafter"/>
</dbReference>
<sequence length="394" mass="42301">MFETHIPPEPDKILRVMAEFAADPRPDKIDLGVGVYRSEAGTTPVLRAVKAAEARLLDEQTTKGYVGLAGDPHFHAAMRTLVLGNTVPADRIAALATPGGTGAVRQAFELIRLVRPGAVVHTSAPTWPNHESILDTLKMPWRPYRYYDPATGGADAEGMMADLDAVAEGDVVLLHGCCHNPTGADLSVSQWVELADLLARRGAVPMIDLAYQGFGMGLDADVEGLRALAQRLPEALITLSGSKNFGLYRDRVGLVLALCDGPTVRDAIQGRLAWLNRQTYAFPPDHGAAVVTTILGDAGLRGDWEAELGDMRSRILSMRQSLAVQLRSETGSERFDFLTAHQGMFSRIGATPEQVLQLREQHAVYMVGDGRINMAGLTPGIVAPSARAIAAVLG</sequence>
<dbReference type="Proteomes" id="UP000239480">
    <property type="component" value="Unassembled WGS sequence"/>
</dbReference>
<reference evidence="8 9" key="1">
    <citation type="submission" date="2018-03" db="EMBL/GenBank/DDBJ databases">
        <title>Genomic Encyclopedia of Archaeal and Bacterial Type Strains, Phase II (KMG-II): from individual species to whole genera.</title>
        <authorList>
            <person name="Goeker M."/>
        </authorList>
    </citation>
    <scope>NUCLEOTIDE SEQUENCE [LARGE SCALE GENOMIC DNA]</scope>
    <source>
        <strain evidence="8 9">DSM 29328</strain>
    </source>
</reference>
<evidence type="ECO:0000313" key="8">
    <source>
        <dbReference type="EMBL" id="PRY24364.1"/>
    </source>
</evidence>
<evidence type="ECO:0000259" key="7">
    <source>
        <dbReference type="Pfam" id="PF00155"/>
    </source>
</evidence>
<comment type="similarity">
    <text evidence="2">Belongs to the class-I pyridoxal-phosphate-dependent aminotransferase family.</text>
</comment>
<comment type="caution">
    <text evidence="8">The sequence shown here is derived from an EMBL/GenBank/DDBJ whole genome shotgun (WGS) entry which is preliminary data.</text>
</comment>
<dbReference type="GO" id="GO:0004069">
    <property type="term" value="F:L-aspartate:2-oxoglutarate aminotransferase activity"/>
    <property type="evidence" value="ECO:0007669"/>
    <property type="project" value="TreeGrafter"/>
</dbReference>
<dbReference type="GO" id="GO:0033585">
    <property type="term" value="P:L-phenylalanine biosynthetic process from chorismate via phenylpyruvate"/>
    <property type="evidence" value="ECO:0007669"/>
    <property type="project" value="TreeGrafter"/>
</dbReference>
<keyword evidence="4 8" id="KW-0032">Aminotransferase</keyword>
<evidence type="ECO:0000256" key="2">
    <source>
        <dbReference type="ARBA" id="ARBA00007441"/>
    </source>
</evidence>
<dbReference type="InterPro" id="IPR015422">
    <property type="entry name" value="PyrdxlP-dep_Trfase_small"/>
</dbReference>
<dbReference type="NCBIfam" id="NF006719">
    <property type="entry name" value="PRK09257.1"/>
    <property type="match status" value="1"/>
</dbReference>
<evidence type="ECO:0000256" key="1">
    <source>
        <dbReference type="ARBA" id="ARBA00001933"/>
    </source>
</evidence>
<dbReference type="PANTHER" id="PTHR11879">
    <property type="entry name" value="ASPARTATE AMINOTRANSFERASE"/>
    <property type="match status" value="1"/>
</dbReference>
<evidence type="ECO:0000256" key="6">
    <source>
        <dbReference type="ARBA" id="ARBA00022898"/>
    </source>
</evidence>
<feature type="domain" description="Aminotransferase class I/classII large" evidence="7">
    <location>
        <begin position="27"/>
        <end position="381"/>
    </location>
</feature>
<dbReference type="SUPFAM" id="SSF53383">
    <property type="entry name" value="PLP-dependent transferases"/>
    <property type="match status" value="1"/>
</dbReference>
<dbReference type="GO" id="GO:0004838">
    <property type="term" value="F:L-tyrosine-2-oxoglutarate transaminase activity"/>
    <property type="evidence" value="ECO:0007669"/>
    <property type="project" value="TreeGrafter"/>
</dbReference>
<dbReference type="InterPro" id="IPR015424">
    <property type="entry name" value="PyrdxlP-dep_Trfase"/>
</dbReference>
<dbReference type="PANTHER" id="PTHR11879:SF22">
    <property type="entry name" value="ASPARTATE AMINOTRANSFERASE, MITOCHONDRIAL"/>
    <property type="match status" value="1"/>
</dbReference>
<dbReference type="GO" id="GO:0030170">
    <property type="term" value="F:pyridoxal phosphate binding"/>
    <property type="evidence" value="ECO:0007669"/>
    <property type="project" value="InterPro"/>
</dbReference>
<dbReference type="GO" id="GO:0042802">
    <property type="term" value="F:identical protein binding"/>
    <property type="evidence" value="ECO:0007669"/>
    <property type="project" value="TreeGrafter"/>
</dbReference>
<dbReference type="AlphaFoldDB" id="A0A2T0RT55"/>
<proteinExistence type="inferred from homology"/>
<evidence type="ECO:0000256" key="3">
    <source>
        <dbReference type="ARBA" id="ARBA00011738"/>
    </source>
</evidence>
<evidence type="ECO:0000313" key="9">
    <source>
        <dbReference type="Proteomes" id="UP000239480"/>
    </source>
</evidence>
<evidence type="ECO:0000256" key="5">
    <source>
        <dbReference type="ARBA" id="ARBA00022679"/>
    </source>
</evidence>
<accession>A0A2T0RT55</accession>
<organism evidence="8 9">
    <name type="scientific">Aliiruegeria haliotis</name>
    <dbReference type="NCBI Taxonomy" id="1280846"/>
    <lineage>
        <taxon>Bacteria</taxon>
        <taxon>Pseudomonadati</taxon>
        <taxon>Pseudomonadota</taxon>
        <taxon>Alphaproteobacteria</taxon>
        <taxon>Rhodobacterales</taxon>
        <taxon>Roseobacteraceae</taxon>
        <taxon>Aliiruegeria</taxon>
    </lineage>
</organism>
<dbReference type="Pfam" id="PF00155">
    <property type="entry name" value="Aminotran_1_2"/>
    <property type="match status" value="1"/>
</dbReference>
<dbReference type="Gene3D" id="3.90.1150.10">
    <property type="entry name" value="Aspartate Aminotransferase, domain 1"/>
    <property type="match status" value="1"/>
</dbReference>
<dbReference type="InterPro" id="IPR000796">
    <property type="entry name" value="Asp_trans"/>
</dbReference>
<evidence type="ECO:0000256" key="4">
    <source>
        <dbReference type="ARBA" id="ARBA00022576"/>
    </source>
</evidence>
<dbReference type="CDD" id="cd00609">
    <property type="entry name" value="AAT_like"/>
    <property type="match status" value="1"/>
</dbReference>
<dbReference type="PRINTS" id="PR00799">
    <property type="entry name" value="TRANSAMINASE"/>
</dbReference>
<keyword evidence="9" id="KW-1185">Reference proteome</keyword>